<dbReference type="WBParaSite" id="ALUE_0002356701-mRNA-1">
    <property type="protein sequence ID" value="ALUE_0002356701-mRNA-1"/>
    <property type="gene ID" value="ALUE_0002356701"/>
</dbReference>
<evidence type="ECO:0000313" key="1">
    <source>
        <dbReference type="Proteomes" id="UP000036681"/>
    </source>
</evidence>
<dbReference type="AlphaFoldDB" id="A0A0M3IXT9"/>
<protein>
    <submittedName>
        <fullName evidence="2">HTH_48 domain-containing protein</fullName>
    </submittedName>
</protein>
<reference evidence="2" key="1">
    <citation type="submission" date="2017-02" db="UniProtKB">
        <authorList>
            <consortium name="WormBaseParasite"/>
        </authorList>
    </citation>
    <scope>IDENTIFICATION</scope>
</reference>
<name>A0A0M3IXT9_ASCLU</name>
<evidence type="ECO:0000313" key="2">
    <source>
        <dbReference type="WBParaSite" id="ALUE_0002356701-mRNA-1"/>
    </source>
</evidence>
<organism evidence="1 2">
    <name type="scientific">Ascaris lumbricoides</name>
    <name type="common">Giant roundworm</name>
    <dbReference type="NCBI Taxonomy" id="6252"/>
    <lineage>
        <taxon>Eukaryota</taxon>
        <taxon>Metazoa</taxon>
        <taxon>Ecdysozoa</taxon>
        <taxon>Nematoda</taxon>
        <taxon>Chromadorea</taxon>
        <taxon>Rhabditida</taxon>
        <taxon>Spirurina</taxon>
        <taxon>Ascaridomorpha</taxon>
        <taxon>Ascaridoidea</taxon>
        <taxon>Ascarididae</taxon>
        <taxon>Ascaris</taxon>
    </lineage>
</organism>
<sequence length="75" mass="8798">MVDFADFSVQEHLLKVWFIAKRMGSLNRTVQRMKGGEVLSGSEAGEELHERYDDTQGWPIRFIMIYMRYLGTILE</sequence>
<accession>A0A0M3IXT9</accession>
<dbReference type="Proteomes" id="UP000036681">
    <property type="component" value="Unplaced"/>
</dbReference>
<keyword evidence="1" id="KW-1185">Reference proteome</keyword>
<proteinExistence type="predicted"/>